<evidence type="ECO:0000256" key="3">
    <source>
        <dbReference type="ARBA" id="ARBA00023295"/>
    </source>
</evidence>
<dbReference type="GO" id="GO:0008422">
    <property type="term" value="F:beta-glucosidase activity"/>
    <property type="evidence" value="ECO:0007669"/>
    <property type="project" value="TreeGrafter"/>
</dbReference>
<dbReference type="EMBL" id="BMAT01010188">
    <property type="protein sequence ID" value="GFS21937.1"/>
    <property type="molecule type" value="Genomic_DNA"/>
</dbReference>
<keyword evidence="2 5" id="KW-0378">Hydrolase</keyword>
<dbReference type="PRINTS" id="PR00131">
    <property type="entry name" value="GLHYDRLASE1"/>
</dbReference>
<dbReference type="PANTHER" id="PTHR10353">
    <property type="entry name" value="GLYCOSYL HYDROLASE"/>
    <property type="match status" value="1"/>
</dbReference>
<dbReference type="SUPFAM" id="SSF51445">
    <property type="entry name" value="(Trans)glycosidases"/>
    <property type="match status" value="2"/>
</dbReference>
<dbReference type="InterPro" id="IPR017853">
    <property type="entry name" value="GH"/>
</dbReference>
<name>A0AAV4JKA7_9GAST</name>
<evidence type="ECO:0000313" key="5">
    <source>
        <dbReference type="EMBL" id="GFS21937.1"/>
    </source>
</evidence>
<keyword evidence="3" id="KW-0326">Glycosidase</keyword>
<dbReference type="GO" id="GO:0005975">
    <property type="term" value="P:carbohydrate metabolic process"/>
    <property type="evidence" value="ECO:0007669"/>
    <property type="project" value="InterPro"/>
</dbReference>
<evidence type="ECO:0000256" key="2">
    <source>
        <dbReference type="ARBA" id="ARBA00022801"/>
    </source>
</evidence>
<comment type="caution">
    <text evidence="5">The sequence shown here is derived from an EMBL/GenBank/DDBJ whole genome shotgun (WGS) entry which is preliminary data.</text>
</comment>
<evidence type="ECO:0000313" key="6">
    <source>
        <dbReference type="Proteomes" id="UP000762676"/>
    </source>
</evidence>
<sequence>MAPGRWGPGTNVYIAGHNLIKAHTAAYRLYNETYRVQSPGGKGQVGISLRTDFNLPKDKSNRNDEEAAERGRQFQVGWFASPLLAETGDYPQVMKTNVNLRRSYQDRLPEFSEDEKTANFGATDFLGLNYYTSKLTSPSKPHFDHPSYERDMDIQVEQPRADPRGLGEALRWIKTTYDNVPVYITENGVVDENGTLEDVHRVTFFRQHLNQVLKAIKQDHCDVRGFVASSLLDSFTGVAGYSHKFGLFHVDFSDKARSRSPKASALALTNVIRDNGFRRGYRFVWGGACGSDDGNSVDVNILKKLGVSHYSFYFSWSRLMPKGNDAEFEEKQVKYYNNLINELRAHNIE</sequence>
<reference evidence="5 6" key="1">
    <citation type="journal article" date="2021" name="Elife">
        <title>Chloroplast acquisition without the gene transfer in kleptoplastic sea slugs, Plakobranchus ocellatus.</title>
        <authorList>
            <person name="Maeda T."/>
            <person name="Takahashi S."/>
            <person name="Yoshida T."/>
            <person name="Shimamura S."/>
            <person name="Takaki Y."/>
            <person name="Nagai Y."/>
            <person name="Toyoda A."/>
            <person name="Suzuki Y."/>
            <person name="Arimoto A."/>
            <person name="Ishii H."/>
            <person name="Satoh N."/>
            <person name="Nishiyama T."/>
            <person name="Hasebe M."/>
            <person name="Maruyama T."/>
            <person name="Minagawa J."/>
            <person name="Obokata J."/>
            <person name="Shigenobu S."/>
        </authorList>
    </citation>
    <scope>NUCLEOTIDE SEQUENCE [LARGE SCALE GENOMIC DNA]</scope>
</reference>
<dbReference type="Pfam" id="PF00232">
    <property type="entry name" value="Glyco_hydro_1"/>
    <property type="match status" value="2"/>
</dbReference>
<keyword evidence="6" id="KW-1185">Reference proteome</keyword>
<evidence type="ECO:0000256" key="1">
    <source>
        <dbReference type="ARBA" id="ARBA00010838"/>
    </source>
</evidence>
<protein>
    <submittedName>
        <fullName evidence="5">Lactase-phlorizin hydrolase-like</fullName>
    </submittedName>
</protein>
<dbReference type="PANTHER" id="PTHR10353:SF36">
    <property type="entry name" value="LP05116P"/>
    <property type="match status" value="1"/>
</dbReference>
<accession>A0AAV4JKA7</accession>
<evidence type="ECO:0000256" key="4">
    <source>
        <dbReference type="RuleBase" id="RU003690"/>
    </source>
</evidence>
<dbReference type="InterPro" id="IPR001360">
    <property type="entry name" value="Glyco_hydro_1"/>
</dbReference>
<dbReference type="Gene3D" id="3.20.20.80">
    <property type="entry name" value="Glycosidases"/>
    <property type="match status" value="2"/>
</dbReference>
<organism evidence="5 6">
    <name type="scientific">Elysia marginata</name>
    <dbReference type="NCBI Taxonomy" id="1093978"/>
    <lineage>
        <taxon>Eukaryota</taxon>
        <taxon>Metazoa</taxon>
        <taxon>Spiralia</taxon>
        <taxon>Lophotrochozoa</taxon>
        <taxon>Mollusca</taxon>
        <taxon>Gastropoda</taxon>
        <taxon>Heterobranchia</taxon>
        <taxon>Euthyneura</taxon>
        <taxon>Panpulmonata</taxon>
        <taxon>Sacoglossa</taxon>
        <taxon>Placobranchoidea</taxon>
        <taxon>Plakobranchidae</taxon>
        <taxon>Elysia</taxon>
    </lineage>
</organism>
<gene>
    <name evidence="5" type="ORF">ElyMa_005095700</name>
</gene>
<comment type="similarity">
    <text evidence="1 4">Belongs to the glycosyl hydrolase 1 family.</text>
</comment>
<dbReference type="Proteomes" id="UP000762676">
    <property type="component" value="Unassembled WGS sequence"/>
</dbReference>
<proteinExistence type="inferred from homology"/>
<dbReference type="AlphaFoldDB" id="A0AAV4JKA7"/>